<evidence type="ECO:0000256" key="3">
    <source>
        <dbReference type="ARBA" id="ARBA00009324"/>
    </source>
</evidence>
<sequence length="374" mass="42741">MVAQEFTVDLNKPLVFQVGHLGEAYQEWVHQPIVSVEGPRFFASDFWEFLTKNEWYVIPTIWLPVVCWYATKAFKMGNSLPEIAMILVLGIFIWTLMEYSLHRFLFHIKTKTYWGNTLHYLLHGCHHKHPQDGLRLVFPPTATAILLFPLWNIVKLISTPAVAPALFAGILLGYVMYDVTHYYLHHGQPKSEVPKHLKKYHLNHHFRIQNKGYGITSSLWDKVSSNFENPVVARLHFRFQSNHAQVQGKAAMKVKERHPHHPRILSYGLLNTAYYLSAFLVAWFYIAPAPGKMGYWIAVKRFVKLMAMVWAGSQVTKLARLGGALVLAPIVDKGLSWFMAKFKFESQAKAFSVIVGCCFGLAAVLFIIVTLLSA</sequence>
<protein>
    <submittedName>
        <fullName evidence="17">Fatty acid hydroxylase 1</fullName>
    </submittedName>
</protein>
<organism evidence="17 18">
    <name type="scientific">Artemisia annua</name>
    <name type="common">Sweet wormwood</name>
    <dbReference type="NCBI Taxonomy" id="35608"/>
    <lineage>
        <taxon>Eukaryota</taxon>
        <taxon>Viridiplantae</taxon>
        <taxon>Streptophyta</taxon>
        <taxon>Embryophyta</taxon>
        <taxon>Tracheophyta</taxon>
        <taxon>Spermatophyta</taxon>
        <taxon>Magnoliopsida</taxon>
        <taxon>eudicotyledons</taxon>
        <taxon>Gunneridae</taxon>
        <taxon>Pentapetalae</taxon>
        <taxon>asterids</taxon>
        <taxon>campanulids</taxon>
        <taxon>Asterales</taxon>
        <taxon>Asteraceae</taxon>
        <taxon>Asteroideae</taxon>
        <taxon>Anthemideae</taxon>
        <taxon>Artemisiinae</taxon>
        <taxon>Artemisia</taxon>
    </lineage>
</organism>
<dbReference type="EMBL" id="PKPP01009824">
    <property type="protein sequence ID" value="PWA47405.1"/>
    <property type="molecule type" value="Genomic_DNA"/>
</dbReference>
<dbReference type="InterPro" id="IPR006694">
    <property type="entry name" value="Fatty_acid_hydroxylase"/>
</dbReference>
<evidence type="ECO:0000256" key="13">
    <source>
        <dbReference type="ARBA" id="ARBA00023136"/>
    </source>
</evidence>
<dbReference type="GO" id="GO:0006633">
    <property type="term" value="P:fatty acid biosynthetic process"/>
    <property type="evidence" value="ECO:0007669"/>
    <property type="project" value="UniProtKB-KW"/>
</dbReference>
<dbReference type="InterPro" id="IPR014430">
    <property type="entry name" value="Scs7"/>
</dbReference>
<evidence type="ECO:0000256" key="11">
    <source>
        <dbReference type="ARBA" id="ARBA00023002"/>
    </source>
</evidence>
<name>A0A2U1LEI3_ARTAN</name>
<keyword evidence="18" id="KW-1185">Reference proteome</keyword>
<keyword evidence="7" id="KW-0256">Endoplasmic reticulum</keyword>
<dbReference type="PANTHER" id="PTHR12863:SF1">
    <property type="entry name" value="FATTY ACID 2-HYDROXYLASE"/>
    <property type="match status" value="1"/>
</dbReference>
<reference evidence="17 18" key="1">
    <citation type="journal article" date="2018" name="Mol. Plant">
        <title>The genome of Artemisia annua provides insight into the evolution of Asteraceae family and artemisinin biosynthesis.</title>
        <authorList>
            <person name="Shen Q."/>
            <person name="Zhang L."/>
            <person name="Liao Z."/>
            <person name="Wang S."/>
            <person name="Yan T."/>
            <person name="Shi P."/>
            <person name="Liu M."/>
            <person name="Fu X."/>
            <person name="Pan Q."/>
            <person name="Wang Y."/>
            <person name="Lv Z."/>
            <person name="Lu X."/>
            <person name="Zhang F."/>
            <person name="Jiang W."/>
            <person name="Ma Y."/>
            <person name="Chen M."/>
            <person name="Hao X."/>
            <person name="Li L."/>
            <person name="Tang Y."/>
            <person name="Lv G."/>
            <person name="Zhou Y."/>
            <person name="Sun X."/>
            <person name="Brodelius P.E."/>
            <person name="Rose J.K.C."/>
            <person name="Tang K."/>
        </authorList>
    </citation>
    <scope>NUCLEOTIDE SEQUENCE [LARGE SCALE GENOMIC DNA]</scope>
    <source>
        <strain evidence="18">cv. Huhao1</strain>
        <tissue evidence="17">Leaf</tissue>
    </source>
</reference>
<evidence type="ECO:0000256" key="2">
    <source>
        <dbReference type="ARBA" id="ARBA00004477"/>
    </source>
</evidence>
<evidence type="ECO:0000313" key="17">
    <source>
        <dbReference type="EMBL" id="PWA47405.1"/>
    </source>
</evidence>
<dbReference type="PANTHER" id="PTHR12863">
    <property type="entry name" value="FATTY ACID HYDROXYLASE"/>
    <property type="match status" value="1"/>
</dbReference>
<evidence type="ECO:0000256" key="6">
    <source>
        <dbReference type="ARBA" id="ARBA00022723"/>
    </source>
</evidence>
<keyword evidence="4" id="KW-0444">Lipid biosynthesis</keyword>
<keyword evidence="11" id="KW-0560">Oxidoreductase</keyword>
<evidence type="ECO:0000256" key="15">
    <source>
        <dbReference type="SAM" id="Phobius"/>
    </source>
</evidence>
<dbReference type="OrthoDB" id="260519at2759"/>
<evidence type="ECO:0000256" key="14">
    <source>
        <dbReference type="ARBA" id="ARBA00023160"/>
    </source>
</evidence>
<comment type="similarity">
    <text evidence="3">Belongs to the sterol desaturase family.</text>
</comment>
<comment type="caution">
    <text evidence="17">The sequence shown here is derived from an EMBL/GenBank/DDBJ whole genome shotgun (WGS) entry which is preliminary data.</text>
</comment>
<evidence type="ECO:0000259" key="16">
    <source>
        <dbReference type="Pfam" id="PF04116"/>
    </source>
</evidence>
<feature type="transmembrane region" description="Helical" evidence="15">
    <location>
        <begin position="264"/>
        <end position="287"/>
    </location>
</feature>
<keyword evidence="14" id="KW-0275">Fatty acid biosynthesis</keyword>
<dbReference type="GO" id="GO:0080132">
    <property type="term" value="F:fatty acid 2-hydroxylase activity"/>
    <property type="evidence" value="ECO:0007669"/>
    <property type="project" value="InterPro"/>
</dbReference>
<proteinExistence type="inferred from homology"/>
<keyword evidence="10 15" id="KW-1133">Transmembrane helix</keyword>
<evidence type="ECO:0000256" key="7">
    <source>
        <dbReference type="ARBA" id="ARBA00022824"/>
    </source>
</evidence>
<feature type="transmembrane region" description="Helical" evidence="15">
    <location>
        <begin position="83"/>
        <end position="101"/>
    </location>
</feature>
<dbReference type="Proteomes" id="UP000245207">
    <property type="component" value="Unassembled WGS sequence"/>
</dbReference>
<keyword evidence="9" id="KW-0862">Zinc</keyword>
<dbReference type="Pfam" id="PF04116">
    <property type="entry name" value="FA_hydroxylase"/>
    <property type="match status" value="1"/>
</dbReference>
<feature type="domain" description="Fatty acid hydroxylase" evidence="16">
    <location>
        <begin position="88"/>
        <end position="223"/>
    </location>
</feature>
<keyword evidence="13 15" id="KW-0472">Membrane</keyword>
<accession>A0A2U1LEI3</accession>
<gene>
    <name evidence="17" type="ORF">CTI12_AA498810</name>
</gene>
<evidence type="ECO:0000256" key="10">
    <source>
        <dbReference type="ARBA" id="ARBA00022989"/>
    </source>
</evidence>
<feature type="transmembrane region" description="Helical" evidence="15">
    <location>
        <begin position="160"/>
        <end position="177"/>
    </location>
</feature>
<keyword evidence="8" id="KW-0276">Fatty acid metabolism</keyword>
<feature type="transmembrane region" description="Helical" evidence="15">
    <location>
        <begin position="318"/>
        <end position="338"/>
    </location>
</feature>
<evidence type="ECO:0000256" key="12">
    <source>
        <dbReference type="ARBA" id="ARBA00023098"/>
    </source>
</evidence>
<evidence type="ECO:0000256" key="1">
    <source>
        <dbReference type="ARBA" id="ARBA00001947"/>
    </source>
</evidence>
<dbReference type="GO" id="GO:0005789">
    <property type="term" value="C:endoplasmic reticulum membrane"/>
    <property type="evidence" value="ECO:0007669"/>
    <property type="project" value="UniProtKB-SubCell"/>
</dbReference>
<keyword evidence="12" id="KW-0443">Lipid metabolism</keyword>
<evidence type="ECO:0000256" key="5">
    <source>
        <dbReference type="ARBA" id="ARBA00022692"/>
    </source>
</evidence>
<dbReference type="AlphaFoldDB" id="A0A2U1LEI3"/>
<evidence type="ECO:0000256" key="8">
    <source>
        <dbReference type="ARBA" id="ARBA00022832"/>
    </source>
</evidence>
<dbReference type="GO" id="GO:0005506">
    <property type="term" value="F:iron ion binding"/>
    <property type="evidence" value="ECO:0007669"/>
    <property type="project" value="InterPro"/>
</dbReference>
<comment type="cofactor">
    <cofactor evidence="1">
        <name>Zn(2+)</name>
        <dbReference type="ChEBI" id="CHEBI:29105"/>
    </cofactor>
</comment>
<keyword evidence="6" id="KW-0479">Metal-binding</keyword>
<dbReference type="STRING" id="35608.A0A2U1LEI3"/>
<evidence type="ECO:0000313" key="18">
    <source>
        <dbReference type="Proteomes" id="UP000245207"/>
    </source>
</evidence>
<comment type="subcellular location">
    <subcellularLocation>
        <location evidence="2">Endoplasmic reticulum membrane</location>
        <topology evidence="2">Multi-pass membrane protein</topology>
    </subcellularLocation>
</comment>
<evidence type="ECO:0000256" key="9">
    <source>
        <dbReference type="ARBA" id="ARBA00022833"/>
    </source>
</evidence>
<evidence type="ECO:0000256" key="4">
    <source>
        <dbReference type="ARBA" id="ARBA00022516"/>
    </source>
</evidence>
<keyword evidence="5 15" id="KW-0812">Transmembrane</keyword>
<feature type="transmembrane region" description="Helical" evidence="15">
    <location>
        <begin position="350"/>
        <end position="372"/>
    </location>
</feature>